<dbReference type="Proteomes" id="UP000887013">
    <property type="component" value="Unassembled WGS sequence"/>
</dbReference>
<keyword evidence="4" id="KW-1185">Reference proteome</keyword>
<feature type="transmembrane region" description="Helical" evidence="2">
    <location>
        <begin position="6"/>
        <end position="30"/>
    </location>
</feature>
<keyword evidence="2" id="KW-0812">Transmembrane</keyword>
<evidence type="ECO:0000256" key="1">
    <source>
        <dbReference type="SAM" id="MobiDB-lite"/>
    </source>
</evidence>
<proteinExistence type="predicted"/>
<evidence type="ECO:0000313" key="3">
    <source>
        <dbReference type="EMBL" id="GFT83139.1"/>
    </source>
</evidence>
<organism evidence="3 4">
    <name type="scientific">Nephila pilipes</name>
    <name type="common">Giant wood spider</name>
    <name type="synonym">Nephila maculata</name>
    <dbReference type="NCBI Taxonomy" id="299642"/>
    <lineage>
        <taxon>Eukaryota</taxon>
        <taxon>Metazoa</taxon>
        <taxon>Ecdysozoa</taxon>
        <taxon>Arthropoda</taxon>
        <taxon>Chelicerata</taxon>
        <taxon>Arachnida</taxon>
        <taxon>Araneae</taxon>
        <taxon>Araneomorphae</taxon>
        <taxon>Entelegynae</taxon>
        <taxon>Araneoidea</taxon>
        <taxon>Nephilidae</taxon>
        <taxon>Nephila</taxon>
    </lineage>
</organism>
<accession>A0A8X6U6G1</accession>
<gene>
    <name evidence="3" type="ORF">NPIL_68211</name>
</gene>
<dbReference type="AlphaFoldDB" id="A0A8X6U6G1"/>
<dbReference type="EMBL" id="BMAW01023516">
    <property type="protein sequence ID" value="GFT83139.1"/>
    <property type="molecule type" value="Genomic_DNA"/>
</dbReference>
<protein>
    <submittedName>
        <fullName evidence="3">Uncharacterized protein</fullName>
    </submittedName>
</protein>
<feature type="region of interest" description="Disordered" evidence="1">
    <location>
        <begin position="87"/>
        <end position="110"/>
    </location>
</feature>
<evidence type="ECO:0000256" key="2">
    <source>
        <dbReference type="SAM" id="Phobius"/>
    </source>
</evidence>
<evidence type="ECO:0000313" key="4">
    <source>
        <dbReference type="Proteomes" id="UP000887013"/>
    </source>
</evidence>
<reference evidence="3" key="1">
    <citation type="submission" date="2020-08" db="EMBL/GenBank/DDBJ databases">
        <title>Multicomponent nature underlies the extraordinary mechanical properties of spider dragline silk.</title>
        <authorList>
            <person name="Kono N."/>
            <person name="Nakamura H."/>
            <person name="Mori M."/>
            <person name="Yoshida Y."/>
            <person name="Ohtoshi R."/>
            <person name="Malay A.D."/>
            <person name="Moran D.A.P."/>
            <person name="Tomita M."/>
            <person name="Numata K."/>
            <person name="Arakawa K."/>
        </authorList>
    </citation>
    <scope>NUCLEOTIDE SEQUENCE</scope>
</reference>
<keyword evidence="2" id="KW-1133">Transmembrane helix</keyword>
<name>A0A8X6U6G1_NEPPI</name>
<sequence>MNSCSYLFSVLICTLRSIVYLIPSISLIMAGTTTEFSKRDSFSVNKFPWIHGQRFVIPAIQLIFTVHECEKKGARFASVITMTKKHAVRNSDSAEMPGPNKNEDNLANRR</sequence>
<feature type="compositionally biased region" description="Basic and acidic residues" evidence="1">
    <location>
        <begin position="101"/>
        <end position="110"/>
    </location>
</feature>
<keyword evidence="2" id="KW-0472">Membrane</keyword>
<comment type="caution">
    <text evidence="3">The sequence shown here is derived from an EMBL/GenBank/DDBJ whole genome shotgun (WGS) entry which is preliminary data.</text>
</comment>